<dbReference type="SUPFAM" id="SSF54373">
    <property type="entry name" value="FAD-linked reductases, C-terminal domain"/>
    <property type="match status" value="1"/>
</dbReference>
<dbReference type="GO" id="GO:0003884">
    <property type="term" value="F:D-amino-acid oxidase activity"/>
    <property type="evidence" value="ECO:0007669"/>
    <property type="project" value="UniProtKB-EC"/>
</dbReference>
<comment type="catalytic activity">
    <reaction evidence="8">
        <text>a D-alpha-amino acid + O2 + H2O = a 2-oxocarboxylate + H2O2 + NH4(+)</text>
        <dbReference type="Rhea" id="RHEA:21816"/>
        <dbReference type="ChEBI" id="CHEBI:15377"/>
        <dbReference type="ChEBI" id="CHEBI:15379"/>
        <dbReference type="ChEBI" id="CHEBI:16240"/>
        <dbReference type="ChEBI" id="CHEBI:28938"/>
        <dbReference type="ChEBI" id="CHEBI:35179"/>
        <dbReference type="ChEBI" id="CHEBI:59871"/>
        <dbReference type="EC" id="1.4.3.3"/>
    </reaction>
    <physiologicalReaction direction="left-to-right" evidence="8">
        <dbReference type="Rhea" id="RHEA:21817"/>
    </physiologicalReaction>
</comment>
<gene>
    <name evidence="11" type="ORF">HEB94_008420</name>
</gene>
<dbReference type="Gene3D" id="3.40.50.720">
    <property type="entry name" value="NAD(P)-binding Rossmann-like Domain"/>
    <property type="match status" value="1"/>
</dbReference>
<sequence length="334" mass="35576">MASDASTPPNEATGAASLTGRGRRVLVIGAGVIGLTCAVSLAKDGYDVHVLARDLPGETTSAVAAAIWFPYQALPQDRVTAWAATSYAAFTRLAHDHPESGVRVRTGRELVRTPTSPPWWADAVPDLRTVTSAPPGYTGGWEFDAPVVDMGVYLPFLVDRLTALGGTLTRQALPGLPNTAPIVVNCSGLASRHLAGDLTLTPVRGQVCVLDQVGISEWWIDDTDPDRPLYVVPRLDEIVVGGTSEPGDWDTHPRPETAREILAAATELVPALAGARVRRHRVGLRPRRPSVRLEPEIRDPGRVVVHCYGHGGAGVTLSWGCAAEVVEVVRAHTS</sequence>
<dbReference type="InterPro" id="IPR023209">
    <property type="entry name" value="DAO"/>
</dbReference>
<dbReference type="GO" id="GO:0005737">
    <property type="term" value="C:cytoplasm"/>
    <property type="evidence" value="ECO:0007669"/>
    <property type="project" value="TreeGrafter"/>
</dbReference>
<dbReference type="GO" id="GO:0019478">
    <property type="term" value="P:D-amino acid catabolic process"/>
    <property type="evidence" value="ECO:0007669"/>
    <property type="project" value="TreeGrafter"/>
</dbReference>
<comment type="cofactor">
    <cofactor evidence="1 9">
        <name>FAD</name>
        <dbReference type="ChEBI" id="CHEBI:57692"/>
    </cofactor>
</comment>
<comment type="caution">
    <text evidence="11">The sequence shown here is derived from an EMBL/GenBank/DDBJ whole genome shotgun (WGS) entry which is preliminary data.</text>
</comment>
<dbReference type="SUPFAM" id="SSF51971">
    <property type="entry name" value="Nucleotide-binding domain"/>
    <property type="match status" value="1"/>
</dbReference>
<evidence type="ECO:0000313" key="12">
    <source>
        <dbReference type="Proteomes" id="UP000638648"/>
    </source>
</evidence>
<dbReference type="PANTHER" id="PTHR11530">
    <property type="entry name" value="D-AMINO ACID OXIDASE"/>
    <property type="match status" value="1"/>
</dbReference>
<evidence type="ECO:0000256" key="4">
    <source>
        <dbReference type="ARBA" id="ARBA00022827"/>
    </source>
</evidence>
<evidence type="ECO:0000256" key="5">
    <source>
        <dbReference type="ARBA" id="ARBA00023002"/>
    </source>
</evidence>
<accession>A0A927N4H8</accession>
<evidence type="ECO:0000256" key="2">
    <source>
        <dbReference type="ARBA" id="ARBA00006730"/>
    </source>
</evidence>
<evidence type="ECO:0000256" key="3">
    <source>
        <dbReference type="ARBA" id="ARBA00022630"/>
    </source>
</evidence>
<dbReference type="Pfam" id="PF01266">
    <property type="entry name" value="DAO"/>
    <property type="match status" value="1"/>
</dbReference>
<evidence type="ECO:0000256" key="6">
    <source>
        <dbReference type="ARBA" id="ARBA00039101"/>
    </source>
</evidence>
<keyword evidence="12" id="KW-1185">Reference proteome</keyword>
<evidence type="ECO:0000256" key="1">
    <source>
        <dbReference type="ARBA" id="ARBA00001974"/>
    </source>
</evidence>
<dbReference type="InterPro" id="IPR006076">
    <property type="entry name" value="FAD-dep_OxRdtase"/>
</dbReference>
<keyword evidence="5 11" id="KW-0560">Oxidoreductase</keyword>
<dbReference type="Gene3D" id="3.30.9.10">
    <property type="entry name" value="D-Amino Acid Oxidase, subunit A, domain 2"/>
    <property type="match status" value="1"/>
</dbReference>
<evidence type="ECO:0000256" key="8">
    <source>
        <dbReference type="ARBA" id="ARBA00049547"/>
    </source>
</evidence>
<comment type="similarity">
    <text evidence="2">Belongs to the DAMOX/DASOX family.</text>
</comment>
<feature type="binding site" evidence="9">
    <location>
        <position position="230"/>
    </location>
    <ligand>
        <name>D-dopa</name>
        <dbReference type="ChEBI" id="CHEBI:149689"/>
    </ligand>
</feature>
<dbReference type="AlphaFoldDB" id="A0A927N4H8"/>
<keyword evidence="4 9" id="KW-0274">FAD</keyword>
<dbReference type="EMBL" id="JADBEM010000001">
    <property type="protein sequence ID" value="MBE1611572.1"/>
    <property type="molecule type" value="Genomic_DNA"/>
</dbReference>
<feature type="domain" description="FAD dependent oxidoreductase" evidence="10">
    <location>
        <begin position="24"/>
        <end position="327"/>
    </location>
</feature>
<keyword evidence="3" id="KW-0285">Flavoprotein</keyword>
<reference evidence="11" key="1">
    <citation type="submission" date="2020-10" db="EMBL/GenBank/DDBJ databases">
        <title>Sequencing the genomes of 1000 actinobacteria strains.</title>
        <authorList>
            <person name="Klenk H.-P."/>
        </authorList>
    </citation>
    <scope>NUCLEOTIDE SEQUENCE</scope>
    <source>
        <strain evidence="11">DSM 45354</strain>
    </source>
</reference>
<dbReference type="GO" id="GO:0071949">
    <property type="term" value="F:FAD binding"/>
    <property type="evidence" value="ECO:0007669"/>
    <property type="project" value="InterPro"/>
</dbReference>
<evidence type="ECO:0000256" key="9">
    <source>
        <dbReference type="PIRSR" id="PIRSR000189-1"/>
    </source>
</evidence>
<feature type="binding site" evidence="9">
    <location>
        <begin position="311"/>
        <end position="316"/>
    </location>
    <ligand>
        <name>FAD</name>
        <dbReference type="ChEBI" id="CHEBI:57692"/>
    </ligand>
</feature>
<protein>
    <recommendedName>
        <fullName evidence="7">D-amino-acid oxidase</fullName>
        <ecNumber evidence="6">1.4.3.3</ecNumber>
    </recommendedName>
</protein>
<dbReference type="PANTHER" id="PTHR11530:SF11">
    <property type="entry name" value="D-ASPARTATE OXIDASE"/>
    <property type="match status" value="1"/>
</dbReference>
<proteinExistence type="inferred from homology"/>
<evidence type="ECO:0000313" key="11">
    <source>
        <dbReference type="EMBL" id="MBE1611572.1"/>
    </source>
</evidence>
<dbReference type="RefSeq" id="WP_192754764.1">
    <property type="nucleotide sequence ID" value="NZ_BAABJL010000210.1"/>
</dbReference>
<evidence type="ECO:0000259" key="10">
    <source>
        <dbReference type="Pfam" id="PF01266"/>
    </source>
</evidence>
<evidence type="ECO:0000256" key="7">
    <source>
        <dbReference type="ARBA" id="ARBA00039751"/>
    </source>
</evidence>
<dbReference type="EC" id="1.4.3.3" evidence="6"/>
<dbReference type="Proteomes" id="UP000638648">
    <property type="component" value="Unassembled WGS sequence"/>
</dbReference>
<name>A0A927N4H8_9ACTN</name>
<feature type="binding site" evidence="9">
    <location>
        <position position="285"/>
    </location>
    <ligand>
        <name>D-dopa</name>
        <dbReference type="ChEBI" id="CHEBI:149689"/>
    </ligand>
</feature>
<dbReference type="PIRSF" id="PIRSF000189">
    <property type="entry name" value="D-aa_oxidase"/>
    <property type="match status" value="1"/>
</dbReference>
<feature type="binding site" evidence="9">
    <location>
        <begin position="60"/>
        <end position="61"/>
    </location>
    <ligand>
        <name>FAD</name>
        <dbReference type="ChEBI" id="CHEBI:57692"/>
    </ligand>
</feature>
<feature type="binding site" evidence="9">
    <location>
        <position position="312"/>
    </location>
    <ligand>
        <name>D-dopa</name>
        <dbReference type="ChEBI" id="CHEBI:149689"/>
    </ligand>
</feature>
<organism evidence="11 12">
    <name type="scientific">Actinopolymorpha pittospori</name>
    <dbReference type="NCBI Taxonomy" id="648752"/>
    <lineage>
        <taxon>Bacteria</taxon>
        <taxon>Bacillati</taxon>
        <taxon>Actinomycetota</taxon>
        <taxon>Actinomycetes</taxon>
        <taxon>Propionibacteriales</taxon>
        <taxon>Actinopolymorphaceae</taxon>
        <taxon>Actinopolymorpha</taxon>
    </lineage>
</organism>